<dbReference type="SUPFAM" id="SSF53300">
    <property type="entry name" value="vWA-like"/>
    <property type="match status" value="2"/>
</dbReference>
<dbReference type="Ensembl" id="ENSSFOT00015023681.2">
    <property type="protein sequence ID" value="ENSSFOP00015023425.1"/>
    <property type="gene ID" value="ENSSFOG00015015066.2"/>
</dbReference>
<evidence type="ECO:0000256" key="6">
    <source>
        <dbReference type="ARBA" id="ARBA00022737"/>
    </source>
</evidence>
<keyword evidence="8" id="KW-0130">Cell adhesion</keyword>
<dbReference type="Gene3D" id="4.10.410.10">
    <property type="entry name" value="Pancreatic trypsin inhibitor Kunitz domain"/>
    <property type="match status" value="1"/>
</dbReference>
<keyword evidence="3" id="KW-0272">Extracellular matrix</keyword>
<evidence type="ECO:0000256" key="2">
    <source>
        <dbReference type="ARBA" id="ARBA00022525"/>
    </source>
</evidence>
<evidence type="ECO:0000256" key="15">
    <source>
        <dbReference type="SAM" id="MobiDB-lite"/>
    </source>
</evidence>
<dbReference type="InterPro" id="IPR020901">
    <property type="entry name" value="Prtase_inh_Kunz-CS"/>
</dbReference>
<dbReference type="Pfam" id="PF00092">
    <property type="entry name" value="VWA"/>
    <property type="match status" value="2"/>
</dbReference>
<evidence type="ECO:0000256" key="3">
    <source>
        <dbReference type="ARBA" id="ARBA00022530"/>
    </source>
</evidence>
<dbReference type="KEGG" id="sfm:108935658"/>
<evidence type="ECO:0000259" key="18">
    <source>
        <dbReference type="PROSITE" id="PS50279"/>
    </source>
</evidence>
<feature type="domain" description="BPTI/Kunitz inhibitor" evidence="18">
    <location>
        <begin position="1139"/>
        <end position="1189"/>
    </location>
</feature>
<dbReference type="PANTHER" id="PTHR24023">
    <property type="entry name" value="COLLAGEN ALPHA"/>
    <property type="match status" value="1"/>
</dbReference>
<keyword evidence="4" id="KW-0646">Protease inhibitor</keyword>
<dbReference type="InterPro" id="IPR002035">
    <property type="entry name" value="VWF_A"/>
</dbReference>
<feature type="compositionally biased region" description="Basic and acidic residues" evidence="15">
    <location>
        <begin position="553"/>
        <end position="564"/>
    </location>
</feature>
<evidence type="ECO:0000256" key="1">
    <source>
        <dbReference type="ARBA" id="ARBA00004302"/>
    </source>
</evidence>
<feature type="compositionally biased region" description="Pro residues" evidence="15">
    <location>
        <begin position="1039"/>
        <end position="1054"/>
    </location>
</feature>
<evidence type="ECO:0000256" key="11">
    <source>
        <dbReference type="ARBA" id="ARBA00023157"/>
    </source>
</evidence>
<dbReference type="GO" id="GO:0005581">
    <property type="term" value="C:collagen trimer"/>
    <property type="evidence" value="ECO:0007669"/>
    <property type="project" value="UniProtKB-KW"/>
</dbReference>
<dbReference type="GO" id="GO:0007155">
    <property type="term" value="P:cell adhesion"/>
    <property type="evidence" value="ECO:0007669"/>
    <property type="project" value="UniProtKB-KW"/>
</dbReference>
<feature type="signal peptide" evidence="16">
    <location>
        <begin position="1"/>
        <end position="20"/>
    </location>
</feature>
<sequence>MGKGFLVCVLLLAISAAARAQVRRRKGQRASSLVLQDEEKGTACAMEIAFLLDSSESAKTLLFVKQREFVLSLAKQIVQMRLKPHGRELRVRLAVLQYSSSVSVEHSFRDWQDPDTFEERVNAMVYIGHGTYSSYAVGNATRLFVEETKSDSVRVALLMTDGADHPQSPNAVGAAAEMKARGVRLFAVGLSDRAREGVNSAKLRSIASSPPSQHVLSLTDASLEKKLLKELSEVAAEGCQQQKTCLCDKGERGPPGYSGKKGDPGVDGAPGLRGPKGEPGANGRPGIEGIEGRPGFKGEKGERGECGAPGLKGEQGTEGLQGPRGPRGEQGSPGPPGDFGPEGQTGPKGDRGPSGVPGPPGDTGIGFPGPKGEKGNQGRPGPAGPIAVGEPGLPGSPGPPGVQGPQGIAGEGLPGSKGDRGYDGIRGPRGLPGPAIKGDKGNVGPPGPPGPTGFPGFGIQGEKGVQGPAGPPGPRGIPGVGLAGSKGSQGFPGEQGPPGERGIGEPGPKGEPGRNGSAGIPGIPGEDGAVGAKGEMGLPGSRGPEGTPGKGVPGEKGDRGDRGLRGLPGVAGAVGPAGAKGEPGSMGLMGVPGPPGRGLPGVKGEPGPAGPAGPVGDPGIGLAGSKGDRGSPGPLGPPGPKGDGYSGPQGPPGAPGPPGEIGPEGIGLPGPKGDRGTPGLPGPSGPPGIGFQGAKGSTGQPGPPGLQGPAGEGIQGPKGEPGFQGTPGPRGPPGDGFPGEKGDRGFTGERGKKGERGDYGEPGSTGQVGRPGQKGEPGLTREEVIKIIREICGCGIKCRESPLELVFVIDSSESVGPENFDVVKDFVNALIDRVSVSREATRIGVVLYSHISMVVVSLQQQSSQDDVKAAVRKMPYLGEGTYTGSAIKHANQVFQASRPGVRKVAIVLTDGQSDRRDEVKLEEAVREAHSASVEMFVIGVVNRTDPLYTEFANEMNSMASEPSDEHVYLIDDFMTLPALESKLLSRICESEDGTLFSPIPNSFLPPGTPVVTDLRPQEIPKRTDTPTFNGDYVRISKEPGPPGEPSIPPFPQGPKPGSQTTQANTTRTLNEDEERRNSLTGDLATAPVSSGKRPLLPVTSATGAHIPVNEVLVLATRQLSPTRLPPSTVQDKFVYGKGCEQELDPGPCRQYVVKWYYDKAADSCAQFWFGGCKGNQNQFDTQASCRQECVRG</sequence>
<feature type="compositionally biased region" description="Polar residues" evidence="15">
    <location>
        <begin position="1057"/>
        <end position="1068"/>
    </location>
</feature>
<keyword evidence="9" id="KW-0722">Serine protease inhibitor</keyword>
<feature type="chain" id="PRO_5034630655" description="Collagen alpha-1(XXVIII) chain" evidence="16">
    <location>
        <begin position="21"/>
        <end position="1192"/>
    </location>
</feature>
<feature type="compositionally biased region" description="Pro residues" evidence="15">
    <location>
        <begin position="649"/>
        <end position="660"/>
    </location>
</feature>
<feature type="domain" description="VWFA" evidence="17">
    <location>
        <begin position="804"/>
        <end position="987"/>
    </location>
</feature>
<dbReference type="GO" id="GO:0030198">
    <property type="term" value="P:extracellular matrix organization"/>
    <property type="evidence" value="ECO:0007669"/>
    <property type="project" value="TreeGrafter"/>
</dbReference>
<dbReference type="SMART" id="SM00327">
    <property type="entry name" value="VWA"/>
    <property type="match status" value="2"/>
</dbReference>
<feature type="compositionally biased region" description="Low complexity" evidence="15">
    <location>
        <begin position="602"/>
        <end position="615"/>
    </location>
</feature>
<dbReference type="SUPFAM" id="SSF57362">
    <property type="entry name" value="BPTI-like"/>
    <property type="match status" value="1"/>
</dbReference>
<dbReference type="PRINTS" id="PR00759">
    <property type="entry name" value="BASICPTASE"/>
</dbReference>
<dbReference type="PANTHER" id="PTHR24023:SF1103">
    <property type="entry name" value="MACROPHAGE RECEPTOR MARCO"/>
    <property type="match status" value="1"/>
</dbReference>
<feature type="domain" description="VWFA" evidence="17">
    <location>
        <begin position="47"/>
        <end position="231"/>
    </location>
</feature>
<keyword evidence="10" id="KW-0176">Collagen</keyword>
<evidence type="ECO:0000256" key="12">
    <source>
        <dbReference type="ARBA" id="ARBA00058139"/>
    </source>
</evidence>
<dbReference type="GO" id="GO:0030020">
    <property type="term" value="F:extracellular matrix structural constituent conferring tensile strength"/>
    <property type="evidence" value="ECO:0007669"/>
    <property type="project" value="TreeGrafter"/>
</dbReference>
<comment type="function">
    <text evidence="12">May act as a cell-binding protein.</text>
</comment>
<keyword evidence="5 16" id="KW-0732">Signal</keyword>
<evidence type="ECO:0000256" key="9">
    <source>
        <dbReference type="ARBA" id="ARBA00022900"/>
    </source>
</evidence>
<feature type="region of interest" description="Disordered" evidence="15">
    <location>
        <begin position="246"/>
        <end position="777"/>
    </location>
</feature>
<feature type="compositionally biased region" description="Basic and acidic residues" evidence="15">
    <location>
        <begin position="290"/>
        <end position="305"/>
    </location>
</feature>
<protein>
    <recommendedName>
        <fullName evidence="14">Collagen alpha-1(XXVIII) chain</fullName>
    </recommendedName>
</protein>
<evidence type="ECO:0000313" key="20">
    <source>
        <dbReference type="Proteomes" id="UP000694397"/>
    </source>
</evidence>
<dbReference type="GO" id="GO:0005615">
    <property type="term" value="C:extracellular space"/>
    <property type="evidence" value="ECO:0007669"/>
    <property type="project" value="TreeGrafter"/>
</dbReference>
<dbReference type="OrthoDB" id="687730at2759"/>
<keyword evidence="11" id="KW-1015">Disulfide bond</keyword>
<keyword evidence="7" id="KW-0084">Basement membrane</keyword>
<reference evidence="19 20" key="1">
    <citation type="submission" date="2019-04" db="EMBL/GenBank/DDBJ databases">
        <authorList>
            <consortium name="Wellcome Sanger Institute Data Sharing"/>
        </authorList>
    </citation>
    <scope>NUCLEOTIDE SEQUENCE [LARGE SCALE GENOMIC DNA]</scope>
</reference>
<evidence type="ECO:0000256" key="7">
    <source>
        <dbReference type="ARBA" id="ARBA00022869"/>
    </source>
</evidence>
<dbReference type="InterPro" id="IPR036465">
    <property type="entry name" value="vWFA_dom_sf"/>
</dbReference>
<keyword evidence="20" id="KW-1185">Reference proteome</keyword>
<evidence type="ECO:0000259" key="17">
    <source>
        <dbReference type="PROSITE" id="PS50234"/>
    </source>
</evidence>
<dbReference type="RefSeq" id="XP_018609955.1">
    <property type="nucleotide sequence ID" value="XM_018754439.2"/>
</dbReference>
<dbReference type="CTD" id="555428"/>
<accession>A0A8C9RYF6</accession>
<evidence type="ECO:0000313" key="19">
    <source>
        <dbReference type="Ensembl" id="ENSSFOP00015023425.1"/>
    </source>
</evidence>
<dbReference type="AlphaFoldDB" id="A0A8C9RYF6"/>
<dbReference type="InterPro" id="IPR008160">
    <property type="entry name" value="Collagen"/>
</dbReference>
<dbReference type="GO" id="GO:0004867">
    <property type="term" value="F:serine-type endopeptidase inhibitor activity"/>
    <property type="evidence" value="ECO:0007669"/>
    <property type="project" value="UniProtKB-KW"/>
</dbReference>
<dbReference type="InterPro" id="IPR002223">
    <property type="entry name" value="Kunitz_BPTI"/>
</dbReference>
<evidence type="ECO:0000256" key="4">
    <source>
        <dbReference type="ARBA" id="ARBA00022690"/>
    </source>
</evidence>
<feature type="compositionally biased region" description="Basic and acidic residues" evidence="15">
    <location>
        <begin position="738"/>
        <end position="759"/>
    </location>
</feature>
<dbReference type="Proteomes" id="UP000694397">
    <property type="component" value="Chromosome 23"/>
</dbReference>
<dbReference type="FunFam" id="3.40.50.410:FF:000003">
    <property type="entry name" value="Collagen type VI alpha 3 chain"/>
    <property type="match status" value="1"/>
</dbReference>
<dbReference type="GO" id="GO:0005604">
    <property type="term" value="C:basement membrane"/>
    <property type="evidence" value="ECO:0007669"/>
    <property type="project" value="UniProtKB-SubCell"/>
</dbReference>
<dbReference type="PROSITE" id="PS00280">
    <property type="entry name" value="BPTI_KUNITZ_1"/>
    <property type="match status" value="1"/>
</dbReference>
<evidence type="ECO:0000256" key="16">
    <source>
        <dbReference type="SAM" id="SignalP"/>
    </source>
</evidence>
<feature type="compositionally biased region" description="Low complexity" evidence="15">
    <location>
        <begin position="565"/>
        <end position="591"/>
    </location>
</feature>
<dbReference type="PRINTS" id="PR00453">
    <property type="entry name" value="VWFADOMAIN"/>
</dbReference>
<proteinExistence type="inferred from homology"/>
<name>A0A8C9RYF6_SCLFO</name>
<reference evidence="19" key="2">
    <citation type="submission" date="2025-08" db="UniProtKB">
        <authorList>
            <consortium name="Ensembl"/>
        </authorList>
    </citation>
    <scope>IDENTIFICATION</scope>
</reference>
<gene>
    <name evidence="19" type="primary">col28a1a</name>
</gene>
<organism evidence="19 20">
    <name type="scientific">Scleropages formosus</name>
    <name type="common">Asian bonytongue</name>
    <name type="synonym">Osteoglossum formosum</name>
    <dbReference type="NCBI Taxonomy" id="113540"/>
    <lineage>
        <taxon>Eukaryota</taxon>
        <taxon>Metazoa</taxon>
        <taxon>Chordata</taxon>
        <taxon>Craniata</taxon>
        <taxon>Vertebrata</taxon>
        <taxon>Euteleostomi</taxon>
        <taxon>Actinopterygii</taxon>
        <taxon>Neopterygii</taxon>
        <taxon>Teleostei</taxon>
        <taxon>Osteoglossocephala</taxon>
        <taxon>Osteoglossomorpha</taxon>
        <taxon>Osteoglossiformes</taxon>
        <taxon>Osteoglossidae</taxon>
        <taxon>Scleropages</taxon>
    </lineage>
</organism>
<evidence type="ECO:0000256" key="8">
    <source>
        <dbReference type="ARBA" id="ARBA00022889"/>
    </source>
</evidence>
<dbReference type="InterPro" id="IPR036880">
    <property type="entry name" value="Kunitz_BPTI_sf"/>
</dbReference>
<dbReference type="CDD" id="cd22628">
    <property type="entry name" value="Kunitz_collagen_alpha1_XXVIII"/>
    <property type="match status" value="1"/>
</dbReference>
<dbReference type="FunFam" id="3.40.50.410:FF:000051">
    <property type="entry name" value="Collagen type XXVIII alpha 1 chain"/>
    <property type="match status" value="1"/>
</dbReference>
<feature type="compositionally biased region" description="Basic and acidic residues" evidence="15">
    <location>
        <begin position="1015"/>
        <end position="1024"/>
    </location>
</feature>
<dbReference type="GeneTree" id="ENSGT00940000163195"/>
<dbReference type="InterPro" id="IPR050149">
    <property type="entry name" value="Collagen_superfamily"/>
</dbReference>
<dbReference type="FunFam" id="4.10.410.10:FF:000020">
    <property type="entry name" value="Collagen, type VI, alpha 3"/>
    <property type="match status" value="1"/>
</dbReference>
<dbReference type="Pfam" id="PF00014">
    <property type="entry name" value="Kunitz_BPTI"/>
    <property type="match status" value="1"/>
</dbReference>
<dbReference type="Pfam" id="PF01391">
    <property type="entry name" value="Collagen"/>
    <property type="match status" value="4"/>
</dbReference>
<comment type="subcellular location">
    <subcellularLocation>
        <location evidence="1">Secreted</location>
        <location evidence="1">Extracellular space</location>
        <location evidence="1">Extracellular matrix</location>
        <location evidence="1">Basement membrane</location>
    </subcellularLocation>
</comment>
<evidence type="ECO:0000256" key="14">
    <source>
        <dbReference type="ARBA" id="ARBA00070674"/>
    </source>
</evidence>
<dbReference type="PROSITE" id="PS50279">
    <property type="entry name" value="BPTI_KUNITZ_2"/>
    <property type="match status" value="1"/>
</dbReference>
<keyword evidence="2" id="KW-0964">Secreted</keyword>
<evidence type="ECO:0000256" key="5">
    <source>
        <dbReference type="ARBA" id="ARBA00022729"/>
    </source>
</evidence>
<dbReference type="PROSITE" id="PS50234">
    <property type="entry name" value="VWFA"/>
    <property type="match status" value="2"/>
</dbReference>
<dbReference type="Gene3D" id="3.40.50.410">
    <property type="entry name" value="von Willebrand factor, type A domain"/>
    <property type="match status" value="2"/>
</dbReference>
<dbReference type="GeneID" id="108935658"/>
<dbReference type="SMART" id="SM00131">
    <property type="entry name" value="KU"/>
    <property type="match status" value="1"/>
</dbReference>
<feature type="region of interest" description="Disordered" evidence="15">
    <location>
        <begin position="1012"/>
        <end position="1094"/>
    </location>
</feature>
<comment type="similarity">
    <text evidence="13">Belongs to the VWA-containing collagen family.</text>
</comment>
<reference evidence="19" key="3">
    <citation type="submission" date="2025-09" db="UniProtKB">
        <authorList>
            <consortium name="Ensembl"/>
        </authorList>
    </citation>
    <scope>IDENTIFICATION</scope>
</reference>
<dbReference type="CDD" id="cd01472">
    <property type="entry name" value="vWA_collagen"/>
    <property type="match status" value="1"/>
</dbReference>
<evidence type="ECO:0000256" key="13">
    <source>
        <dbReference type="ARBA" id="ARBA00061466"/>
    </source>
</evidence>
<keyword evidence="6" id="KW-0677">Repeat</keyword>
<evidence type="ECO:0000256" key="10">
    <source>
        <dbReference type="ARBA" id="ARBA00023119"/>
    </source>
</evidence>